<proteinExistence type="predicted"/>
<gene>
    <name evidence="5" type="ORF">DSM104329_04606</name>
</gene>
<dbReference type="InterPro" id="IPR011712">
    <property type="entry name" value="Sig_transdc_His_kin_sub3_dim/P"/>
</dbReference>
<dbReference type="PANTHER" id="PTHR24421">
    <property type="entry name" value="NITRATE/NITRITE SENSOR PROTEIN NARX-RELATED"/>
    <property type="match status" value="1"/>
</dbReference>
<dbReference type="SUPFAM" id="SSF55781">
    <property type="entry name" value="GAF domain-like"/>
    <property type="match status" value="1"/>
</dbReference>
<feature type="domain" description="GAF" evidence="4">
    <location>
        <begin position="60"/>
        <end position="214"/>
    </location>
</feature>
<reference evidence="5" key="1">
    <citation type="journal article" date="2022" name="Int. J. Syst. Evol. Microbiol.">
        <title>Pseudomonas aegrilactucae sp. nov. and Pseudomonas morbosilactucae sp. nov., pathogens causing bacterial rot of lettuce in Japan.</title>
        <authorList>
            <person name="Sawada H."/>
            <person name="Fujikawa T."/>
            <person name="Satou M."/>
        </authorList>
    </citation>
    <scope>NUCLEOTIDE SEQUENCE</scope>
    <source>
        <strain evidence="5">0166_1</strain>
    </source>
</reference>
<dbReference type="Gene3D" id="3.30.565.10">
    <property type="entry name" value="Histidine kinase-like ATPase, C-terminal domain"/>
    <property type="match status" value="1"/>
</dbReference>
<dbReference type="SUPFAM" id="SSF55874">
    <property type="entry name" value="ATPase domain of HSP90 chaperone/DNA topoisomerase II/histidine kinase"/>
    <property type="match status" value="1"/>
</dbReference>
<dbReference type="InterPro" id="IPR050482">
    <property type="entry name" value="Sensor_HK_TwoCompSys"/>
</dbReference>
<accession>A0A9E6Y1Z4</accession>
<dbReference type="Gene3D" id="3.30.450.40">
    <property type="match status" value="1"/>
</dbReference>
<dbReference type="SMART" id="SM00065">
    <property type="entry name" value="GAF"/>
    <property type="match status" value="1"/>
</dbReference>
<keyword evidence="1" id="KW-0808">Transferase</keyword>
<dbReference type="InterPro" id="IPR003018">
    <property type="entry name" value="GAF"/>
</dbReference>
<name>A0A9E6Y1Z4_9ACTN</name>
<dbReference type="InterPro" id="IPR029016">
    <property type="entry name" value="GAF-like_dom_sf"/>
</dbReference>
<keyword evidence="3" id="KW-0902">Two-component regulatory system</keyword>
<evidence type="ECO:0000256" key="3">
    <source>
        <dbReference type="ARBA" id="ARBA00023012"/>
    </source>
</evidence>
<protein>
    <recommendedName>
        <fullName evidence="4">GAF domain-containing protein</fullName>
    </recommendedName>
</protein>
<dbReference type="Proteomes" id="UP001162834">
    <property type="component" value="Chromosome"/>
</dbReference>
<dbReference type="AlphaFoldDB" id="A0A9E6Y1Z4"/>
<dbReference type="Pfam" id="PF07730">
    <property type="entry name" value="HisKA_3"/>
    <property type="match status" value="1"/>
</dbReference>
<dbReference type="EMBL" id="CP087164">
    <property type="protein sequence ID" value="UGS38183.1"/>
    <property type="molecule type" value="Genomic_DNA"/>
</dbReference>
<evidence type="ECO:0000259" key="4">
    <source>
        <dbReference type="SMART" id="SM00065"/>
    </source>
</evidence>
<dbReference type="Pfam" id="PF01590">
    <property type="entry name" value="GAF"/>
    <property type="match status" value="1"/>
</dbReference>
<keyword evidence="2" id="KW-0418">Kinase</keyword>
<dbReference type="GO" id="GO:0000155">
    <property type="term" value="F:phosphorelay sensor kinase activity"/>
    <property type="evidence" value="ECO:0007669"/>
    <property type="project" value="InterPro"/>
</dbReference>
<dbReference type="GO" id="GO:0016020">
    <property type="term" value="C:membrane"/>
    <property type="evidence" value="ECO:0007669"/>
    <property type="project" value="InterPro"/>
</dbReference>
<organism evidence="5 6">
    <name type="scientific">Capillimicrobium parvum</name>
    <dbReference type="NCBI Taxonomy" id="2884022"/>
    <lineage>
        <taxon>Bacteria</taxon>
        <taxon>Bacillati</taxon>
        <taxon>Actinomycetota</taxon>
        <taxon>Thermoleophilia</taxon>
        <taxon>Solirubrobacterales</taxon>
        <taxon>Capillimicrobiaceae</taxon>
        <taxon>Capillimicrobium</taxon>
    </lineage>
</organism>
<keyword evidence="6" id="KW-1185">Reference proteome</keyword>
<sequence length="404" mass="43407">MWDTLSSPSAPVPSGALFVVGGDTVKGQTMAAAETAPVDVVDLIVGLLGEVDEEDFHAAPRSEYYSRLCQAVCELVGMDRALLFLMDDVRRAVRPMGSHGFDAAVVAEINLPLDASGLVRGAIGQEDVVVLTGPLSDEALPGAYVRAFDLQTVACTPLRAAGRWRGVIVSDRGGRAFRLSAAERDRLLRLGKTAALAASVRVATRQQLLNQHLSERLALARELHDSVIQRLFGITALLRSGDPLDGDERERCAEEAERAMNELRDLIERPMAQDLVEPAATTLRAELERIRRLPEQTPLDVRWSGGCEVPPTYEPLAQSVLREALRNADKHASATAIVVSVGCEDDALHMTVVNDGVLGGDGKGRGAGVGLRLCALEALRHGGLVEFGASDDDHWRVRLVAPLA</sequence>
<evidence type="ECO:0000313" key="5">
    <source>
        <dbReference type="EMBL" id="UGS38183.1"/>
    </source>
</evidence>
<dbReference type="InterPro" id="IPR036890">
    <property type="entry name" value="HATPase_C_sf"/>
</dbReference>
<dbReference type="KEGG" id="sbae:DSM104329_04606"/>
<dbReference type="GO" id="GO:0046983">
    <property type="term" value="F:protein dimerization activity"/>
    <property type="evidence" value="ECO:0007669"/>
    <property type="project" value="InterPro"/>
</dbReference>
<evidence type="ECO:0000313" key="6">
    <source>
        <dbReference type="Proteomes" id="UP001162834"/>
    </source>
</evidence>
<evidence type="ECO:0000256" key="2">
    <source>
        <dbReference type="ARBA" id="ARBA00022777"/>
    </source>
</evidence>
<evidence type="ECO:0000256" key="1">
    <source>
        <dbReference type="ARBA" id="ARBA00022679"/>
    </source>
</evidence>